<dbReference type="Gene3D" id="3.55.50.70">
    <property type="match status" value="1"/>
</dbReference>
<evidence type="ECO:0008006" key="3">
    <source>
        <dbReference type="Google" id="ProtNLM"/>
    </source>
</evidence>
<evidence type="ECO:0000313" key="2">
    <source>
        <dbReference type="Proteomes" id="UP000193118"/>
    </source>
</evidence>
<organism evidence="1 2">
    <name type="scientific">Neisseria dentiae</name>
    <dbReference type="NCBI Taxonomy" id="194197"/>
    <lineage>
        <taxon>Bacteria</taxon>
        <taxon>Pseudomonadati</taxon>
        <taxon>Pseudomonadota</taxon>
        <taxon>Betaproteobacteria</taxon>
        <taxon>Neisseriales</taxon>
        <taxon>Neisseriaceae</taxon>
        <taxon>Neisseria</taxon>
    </lineage>
</organism>
<dbReference type="STRING" id="194197.BWD09_10335"/>
<dbReference type="AlphaFoldDB" id="A0A1X3D411"/>
<accession>A0A1X3D411</accession>
<dbReference type="PROSITE" id="PS51257">
    <property type="entry name" value="PROKAR_LIPOPROTEIN"/>
    <property type="match status" value="1"/>
</dbReference>
<sequence length="140" mass="15645">MLRIVGLFAGGVFILAGCNSTPKPKDFPSNWQAVNQLSDDIQAIPLFKRYTYTVMPIDGTLKNLLTRWAADSKLKLQYNHCLDFTLSKGAAKIKTVNLDQALMDLNELYMNQNIAIVRSGNLLIAESGYVRTQDNQMICS</sequence>
<dbReference type="Proteomes" id="UP000193118">
    <property type="component" value="Unassembled WGS sequence"/>
</dbReference>
<reference evidence="2" key="1">
    <citation type="submission" date="2017-01" db="EMBL/GenBank/DDBJ databases">
        <authorList>
            <person name="Wolfgang W.J."/>
            <person name="Cole J."/>
            <person name="Wroblewski D."/>
            <person name="Mcginnis J."/>
            <person name="Musser K.A."/>
        </authorList>
    </citation>
    <scope>NUCLEOTIDE SEQUENCE [LARGE SCALE GENOMIC DNA]</scope>
    <source>
        <strain evidence="2">DSM 19151</strain>
    </source>
</reference>
<dbReference type="EMBL" id="MTBO01000034">
    <property type="protein sequence ID" value="OSI14492.1"/>
    <property type="molecule type" value="Genomic_DNA"/>
</dbReference>
<comment type="caution">
    <text evidence="1">The sequence shown here is derived from an EMBL/GenBank/DDBJ whole genome shotgun (WGS) entry which is preliminary data.</text>
</comment>
<protein>
    <recommendedName>
        <fullName evidence="3">Toxin co-regulated pilus biosynthesis protein Q C-terminal domain-containing protein</fullName>
    </recommendedName>
</protein>
<gene>
    <name evidence="1" type="ORF">BWD09_10335</name>
</gene>
<proteinExistence type="predicted"/>
<evidence type="ECO:0000313" key="1">
    <source>
        <dbReference type="EMBL" id="OSI14492.1"/>
    </source>
</evidence>
<name>A0A1X3D411_9NEIS</name>
<keyword evidence="2" id="KW-1185">Reference proteome</keyword>